<evidence type="ECO:0000313" key="3">
    <source>
        <dbReference type="Proteomes" id="UP001066276"/>
    </source>
</evidence>
<protein>
    <submittedName>
        <fullName evidence="2">Uncharacterized protein</fullName>
    </submittedName>
</protein>
<keyword evidence="3" id="KW-1185">Reference proteome</keyword>
<dbReference type="EMBL" id="JANPWB010000011">
    <property type="protein sequence ID" value="KAJ1130594.1"/>
    <property type="molecule type" value="Genomic_DNA"/>
</dbReference>
<name>A0AAV7PUM0_PLEWA</name>
<evidence type="ECO:0000313" key="2">
    <source>
        <dbReference type="EMBL" id="KAJ1130594.1"/>
    </source>
</evidence>
<feature type="region of interest" description="Disordered" evidence="1">
    <location>
        <begin position="36"/>
        <end position="58"/>
    </location>
</feature>
<dbReference type="Proteomes" id="UP001066276">
    <property type="component" value="Chromosome 7"/>
</dbReference>
<evidence type="ECO:0000256" key="1">
    <source>
        <dbReference type="SAM" id="MobiDB-lite"/>
    </source>
</evidence>
<sequence length="94" mass="10402">MPRDLKRGKWGRHWQRVLMGPSREQAAREKAQVVAEVEQRASPTSPLSPEQECSDDEELGTDRALMDTLLGGGPQVTPQTSNEMISGLNELADE</sequence>
<organism evidence="2 3">
    <name type="scientific">Pleurodeles waltl</name>
    <name type="common">Iberian ribbed newt</name>
    <dbReference type="NCBI Taxonomy" id="8319"/>
    <lineage>
        <taxon>Eukaryota</taxon>
        <taxon>Metazoa</taxon>
        <taxon>Chordata</taxon>
        <taxon>Craniata</taxon>
        <taxon>Vertebrata</taxon>
        <taxon>Euteleostomi</taxon>
        <taxon>Amphibia</taxon>
        <taxon>Batrachia</taxon>
        <taxon>Caudata</taxon>
        <taxon>Salamandroidea</taxon>
        <taxon>Salamandridae</taxon>
        <taxon>Pleurodelinae</taxon>
        <taxon>Pleurodeles</taxon>
    </lineage>
</organism>
<proteinExistence type="predicted"/>
<reference evidence="2" key="1">
    <citation type="journal article" date="2022" name="bioRxiv">
        <title>Sequencing and chromosome-scale assembly of the giantPleurodeles waltlgenome.</title>
        <authorList>
            <person name="Brown T."/>
            <person name="Elewa A."/>
            <person name="Iarovenko S."/>
            <person name="Subramanian E."/>
            <person name="Araus A.J."/>
            <person name="Petzold A."/>
            <person name="Susuki M."/>
            <person name="Suzuki K.-i.T."/>
            <person name="Hayashi T."/>
            <person name="Toyoda A."/>
            <person name="Oliveira C."/>
            <person name="Osipova E."/>
            <person name="Leigh N.D."/>
            <person name="Simon A."/>
            <person name="Yun M.H."/>
        </authorList>
    </citation>
    <scope>NUCLEOTIDE SEQUENCE</scope>
    <source>
        <strain evidence="2">20211129_DDA</strain>
        <tissue evidence="2">Liver</tissue>
    </source>
</reference>
<dbReference type="AlphaFoldDB" id="A0AAV7PUM0"/>
<accession>A0AAV7PUM0</accession>
<gene>
    <name evidence="2" type="ORF">NDU88_008945</name>
</gene>
<comment type="caution">
    <text evidence="2">The sequence shown here is derived from an EMBL/GenBank/DDBJ whole genome shotgun (WGS) entry which is preliminary data.</text>
</comment>